<feature type="transmembrane region" description="Helical" evidence="5">
    <location>
        <begin position="407"/>
        <end position="423"/>
    </location>
</feature>
<evidence type="ECO:0000256" key="5">
    <source>
        <dbReference type="SAM" id="Phobius"/>
    </source>
</evidence>
<comment type="caution">
    <text evidence="8">The sequence shown here is derived from an EMBL/GenBank/DDBJ whole genome shotgun (WGS) entry which is preliminary data.</text>
</comment>
<proteinExistence type="predicted"/>
<feature type="transmembrane region" description="Helical" evidence="5">
    <location>
        <begin position="267"/>
        <end position="287"/>
    </location>
</feature>
<dbReference type="STRING" id="478820.A0A196SEV1"/>
<feature type="transmembrane region" description="Helical" evidence="5">
    <location>
        <begin position="366"/>
        <end position="387"/>
    </location>
</feature>
<keyword evidence="4 5" id="KW-0472">Membrane</keyword>
<reference evidence="8 9" key="1">
    <citation type="submission" date="2016-05" db="EMBL/GenBank/DDBJ databases">
        <title>Nuclear genome of Blastocystis sp. subtype 1 NandII.</title>
        <authorList>
            <person name="Gentekaki E."/>
            <person name="Curtis B."/>
            <person name="Stairs C."/>
            <person name="Eme L."/>
            <person name="Herman E."/>
            <person name="Klimes V."/>
            <person name="Arias M.C."/>
            <person name="Elias M."/>
            <person name="Hilliou F."/>
            <person name="Klute M."/>
            <person name="Malik S.-B."/>
            <person name="Pightling A."/>
            <person name="Rachubinski R."/>
            <person name="Salas D."/>
            <person name="Schlacht A."/>
            <person name="Suga H."/>
            <person name="Archibald J."/>
            <person name="Ball S.G."/>
            <person name="Clark G."/>
            <person name="Dacks J."/>
            <person name="Van Der Giezen M."/>
            <person name="Tsaousis A."/>
            <person name="Roger A."/>
        </authorList>
    </citation>
    <scope>NUCLEOTIDE SEQUENCE [LARGE SCALE GENOMIC DNA]</scope>
    <source>
        <strain evidence="9">ATCC 50177 / NandII</strain>
    </source>
</reference>
<feature type="transmembrane region" description="Helical" evidence="5">
    <location>
        <begin position="537"/>
        <end position="562"/>
    </location>
</feature>
<feature type="transmembrane region" description="Helical" evidence="5">
    <location>
        <begin position="324"/>
        <end position="345"/>
    </location>
</feature>
<feature type="transmembrane region" description="Helical" evidence="5">
    <location>
        <begin position="635"/>
        <end position="653"/>
    </location>
</feature>
<protein>
    <submittedName>
        <fullName evidence="8">Transmembrane protein 87B</fullName>
    </submittedName>
</protein>
<name>A0A196SEV1_BLAHN</name>
<gene>
    <name evidence="8" type="ORF">AV274_2664</name>
</gene>
<keyword evidence="9" id="KW-1185">Reference proteome</keyword>
<evidence type="ECO:0000256" key="2">
    <source>
        <dbReference type="ARBA" id="ARBA00022692"/>
    </source>
</evidence>
<evidence type="ECO:0000256" key="3">
    <source>
        <dbReference type="ARBA" id="ARBA00022989"/>
    </source>
</evidence>
<feature type="chain" id="PRO_5008274583" evidence="6">
    <location>
        <begin position="19"/>
        <end position="813"/>
    </location>
</feature>
<dbReference type="InterPro" id="IPR053937">
    <property type="entry name" value="GOST_TM"/>
</dbReference>
<dbReference type="GO" id="GO:0016020">
    <property type="term" value="C:membrane"/>
    <property type="evidence" value="ECO:0007669"/>
    <property type="project" value="UniProtKB-SubCell"/>
</dbReference>
<evidence type="ECO:0000256" key="1">
    <source>
        <dbReference type="ARBA" id="ARBA00004141"/>
    </source>
</evidence>
<dbReference type="Pfam" id="PF01925">
    <property type="entry name" value="TauE"/>
    <property type="match status" value="1"/>
</dbReference>
<dbReference type="InterPro" id="IPR051598">
    <property type="entry name" value="TSUP/Inactive_protease-like"/>
</dbReference>
<feature type="domain" description="GOST seven transmembrane" evidence="7">
    <location>
        <begin position="190"/>
        <end position="428"/>
    </location>
</feature>
<dbReference type="EMBL" id="LXWW01000129">
    <property type="protein sequence ID" value="OAO15590.1"/>
    <property type="molecule type" value="Genomic_DNA"/>
</dbReference>
<evidence type="ECO:0000313" key="8">
    <source>
        <dbReference type="EMBL" id="OAO15590.1"/>
    </source>
</evidence>
<dbReference type="AlphaFoldDB" id="A0A196SEV1"/>
<feature type="transmembrane region" description="Helical" evidence="5">
    <location>
        <begin position="795"/>
        <end position="812"/>
    </location>
</feature>
<dbReference type="Proteomes" id="UP000078348">
    <property type="component" value="Unassembled WGS sequence"/>
</dbReference>
<feature type="transmembrane region" description="Helical" evidence="5">
    <location>
        <begin position="702"/>
        <end position="732"/>
    </location>
</feature>
<feature type="transmembrane region" description="Helical" evidence="5">
    <location>
        <begin position="765"/>
        <end position="783"/>
    </location>
</feature>
<dbReference type="PANTHER" id="PTHR43701">
    <property type="entry name" value="MEMBRANE TRANSPORTER PROTEIN MJ0441-RELATED"/>
    <property type="match status" value="1"/>
</dbReference>
<accession>A0A196SEV1</accession>
<comment type="subcellular location">
    <subcellularLocation>
        <location evidence="1">Membrane</location>
        <topology evidence="1">Multi-pass membrane protein</topology>
    </subcellularLocation>
</comment>
<evidence type="ECO:0000313" key="9">
    <source>
        <dbReference type="Proteomes" id="UP000078348"/>
    </source>
</evidence>
<dbReference type="Pfam" id="PF06814">
    <property type="entry name" value="GOST_TM"/>
    <property type="match status" value="1"/>
</dbReference>
<keyword evidence="2 5" id="KW-0812">Transmembrane</keyword>
<feature type="transmembrane region" description="Helical" evidence="5">
    <location>
        <begin position="224"/>
        <end position="247"/>
    </location>
</feature>
<keyword evidence="3 5" id="KW-1133">Transmembrane helix</keyword>
<feature type="signal peptide" evidence="6">
    <location>
        <begin position="1"/>
        <end position="18"/>
    </location>
</feature>
<dbReference type="InterPro" id="IPR002781">
    <property type="entry name" value="TM_pro_TauE-like"/>
</dbReference>
<dbReference type="PANTHER" id="PTHR43701:SF2">
    <property type="entry name" value="MEMBRANE TRANSPORTER PROTEIN YJNA-RELATED"/>
    <property type="match status" value="1"/>
</dbReference>
<feature type="transmembrane region" description="Helical" evidence="5">
    <location>
        <begin position="294"/>
        <end position="312"/>
    </location>
</feature>
<evidence type="ECO:0000256" key="4">
    <source>
        <dbReference type="ARBA" id="ARBA00023136"/>
    </source>
</evidence>
<feature type="transmembrane region" description="Helical" evidence="5">
    <location>
        <begin position="192"/>
        <end position="212"/>
    </location>
</feature>
<sequence>MKSSLFLVFLVLPFLVNCFYEDFGPYQINERAIVYRAVYMYNTKDAPRVNRDGKSELGITVTATTASKEKITGDVIVAFMPEEVFRNMGYRNDTGFVIPCCDEWGFKNNRCKEKNTLIIPEKYAANVTMKTASLAESPSVNEVYNVDKTGMYYIVAAVCNPMITPKTSLSGKMEVENPYGHLPGTQYSSLPFYSWMSFIYVLTLIVWGMLCIQYSKEIMSVHLMILAVLICFVVDYLVKVIYLWVYNFTGYDSLSYLSVFCDVSVRTLTRVLTILVCMGLGISCASIPESTLKLGVFAAAYFIINCWDSYVSLNPPMGDLSNKLRIYITAGMDAMVYFWVFQSLMNTMEELKQNQQNAKLAVFTRLYTLLLVSVVVSTLTLVVFSYFVSHEESGTMWKYQWLMNDGIWAVYYYILFMCLMVMWKPNENASAYAYHNELATDIREDDEEYGLPQNKLVESEDEGNVVVKTINDDMKPMNITEGENQAPLALNPSFVLCRTFSKAVDDGKKVVATEKAAQEAVQKVAQKPPVSKLRQTVAGLCIGFAASALGSMVGLGGGFIIIPLLTSVGGMTQHQAAACSLASIFVNSITGTGTYISQGLIDLPAAAAITVTSMVMSRYGSRWSRNFESKKLKRYYGWMCLIVAPLIPLKNYIMKKRKEEDAKKAEQTVVDDLAAENAKFGYRDCLSKDALKNSEAAEHSPLLLTLGLIAGTMSGFFGVGGGIIVTPSLCLFTKMAGKKIMGTSLASMIVPTSVSATMSYKAGNMILGTALPICCGSVVGGYVGSKVAGKMPLDVIQWVLVGVLMFAGVRSIV</sequence>
<dbReference type="OrthoDB" id="19932at2759"/>
<evidence type="ECO:0000256" key="6">
    <source>
        <dbReference type="SAM" id="SignalP"/>
    </source>
</evidence>
<keyword evidence="6" id="KW-0732">Signal</keyword>
<evidence type="ECO:0000259" key="7">
    <source>
        <dbReference type="Pfam" id="PF06814"/>
    </source>
</evidence>
<organism evidence="8 9">
    <name type="scientific">Blastocystis sp. subtype 1 (strain ATCC 50177 / NandII)</name>
    <dbReference type="NCBI Taxonomy" id="478820"/>
    <lineage>
        <taxon>Eukaryota</taxon>
        <taxon>Sar</taxon>
        <taxon>Stramenopiles</taxon>
        <taxon>Bigyra</taxon>
        <taxon>Opalozoa</taxon>
        <taxon>Opalinata</taxon>
        <taxon>Blastocystidae</taxon>
        <taxon>Blastocystis</taxon>
    </lineage>
</organism>
<feature type="transmembrane region" description="Helical" evidence="5">
    <location>
        <begin position="595"/>
        <end position="615"/>
    </location>
</feature>